<evidence type="ECO:0000313" key="2">
    <source>
        <dbReference type="Proteomes" id="UP000184480"/>
    </source>
</evidence>
<keyword evidence="2" id="KW-1185">Reference proteome</keyword>
<evidence type="ECO:0000313" key="1">
    <source>
        <dbReference type="EMBL" id="SHG43042.1"/>
    </source>
</evidence>
<dbReference type="AlphaFoldDB" id="A0A1M5JR29"/>
<dbReference type="Proteomes" id="UP000184480">
    <property type="component" value="Unassembled WGS sequence"/>
</dbReference>
<dbReference type="EMBL" id="FQUC01000027">
    <property type="protein sequence ID" value="SHG43042.1"/>
    <property type="molecule type" value="Genomic_DNA"/>
</dbReference>
<organism evidence="1 2">
    <name type="scientific">Dysgonomonas macrotermitis</name>
    <dbReference type="NCBI Taxonomy" id="1346286"/>
    <lineage>
        <taxon>Bacteria</taxon>
        <taxon>Pseudomonadati</taxon>
        <taxon>Bacteroidota</taxon>
        <taxon>Bacteroidia</taxon>
        <taxon>Bacteroidales</taxon>
        <taxon>Dysgonomonadaceae</taxon>
        <taxon>Dysgonomonas</taxon>
    </lineage>
</organism>
<name>A0A1M5JR29_9BACT</name>
<accession>A0A1M5JR29</accession>
<dbReference type="Pfam" id="PF11888">
    <property type="entry name" value="DUF3408"/>
    <property type="match status" value="1"/>
</dbReference>
<reference evidence="2" key="1">
    <citation type="submission" date="2016-11" db="EMBL/GenBank/DDBJ databases">
        <authorList>
            <person name="Varghese N."/>
            <person name="Submissions S."/>
        </authorList>
    </citation>
    <scope>NUCLEOTIDE SEQUENCE [LARGE SCALE GENOMIC DNA]</scope>
    <source>
        <strain evidence="2">DSM 27370</strain>
    </source>
</reference>
<dbReference type="InterPro" id="IPR021823">
    <property type="entry name" value="DUF3408"/>
</dbReference>
<evidence type="ECO:0008006" key="3">
    <source>
        <dbReference type="Google" id="ProtNLM"/>
    </source>
</evidence>
<dbReference type="STRING" id="1346286.SAMN05444362_12719"/>
<proteinExistence type="predicted"/>
<protein>
    <recommendedName>
        <fullName evidence="3">DUF3408 domain-containing protein</fullName>
    </recommendedName>
</protein>
<gene>
    <name evidence="1" type="ORF">SAMN05444362_12719</name>
</gene>
<sequence>MPNKETAASIKNENNFIGLFIEPSAIKTASRRCVYIKESHAELISKVVFINPKANMTIGGYINAVLEQHFNQYYDDILDYYESQKSAFGL</sequence>